<gene>
    <name evidence="1" type="ORF">D9611_013309</name>
</gene>
<evidence type="ECO:0000313" key="1">
    <source>
        <dbReference type="EMBL" id="KAF5338485.1"/>
    </source>
</evidence>
<accession>A0A8H5FIJ1</accession>
<sequence>MSYCTIDVKPNVLGAEDLLKDTNLLKEIAAIFFEGLFSVVDEATASLILNKSRSLCGSEETLSQILQTKFFFEHTPFYWVIVNRGGSASGIPPLLVHMLGICGKLSRGVQKDIILYQVQASCPTWNNSQSFFAREERQPTFKATHSKANESFAQNLCVPGYDSTVTNPDIVKQAEETSDKEDFWGDHGELPLGYINPVPYTPLFCDAPYFPPGYWAALEAHYAGLTQGAYFYPGNRELDEARLNSID</sequence>
<evidence type="ECO:0000313" key="2">
    <source>
        <dbReference type="Proteomes" id="UP000541558"/>
    </source>
</evidence>
<keyword evidence="2" id="KW-1185">Reference proteome</keyword>
<organism evidence="1 2">
    <name type="scientific">Ephemerocybe angulata</name>
    <dbReference type="NCBI Taxonomy" id="980116"/>
    <lineage>
        <taxon>Eukaryota</taxon>
        <taxon>Fungi</taxon>
        <taxon>Dikarya</taxon>
        <taxon>Basidiomycota</taxon>
        <taxon>Agaricomycotina</taxon>
        <taxon>Agaricomycetes</taxon>
        <taxon>Agaricomycetidae</taxon>
        <taxon>Agaricales</taxon>
        <taxon>Agaricineae</taxon>
        <taxon>Psathyrellaceae</taxon>
        <taxon>Ephemerocybe</taxon>
    </lineage>
</organism>
<dbReference type="AlphaFoldDB" id="A0A8H5FIJ1"/>
<proteinExistence type="predicted"/>
<dbReference type="Proteomes" id="UP000541558">
    <property type="component" value="Unassembled WGS sequence"/>
</dbReference>
<name>A0A8H5FIJ1_9AGAR</name>
<reference evidence="1 2" key="1">
    <citation type="journal article" date="2020" name="ISME J.">
        <title>Uncovering the hidden diversity of litter-decomposition mechanisms in mushroom-forming fungi.</title>
        <authorList>
            <person name="Floudas D."/>
            <person name="Bentzer J."/>
            <person name="Ahren D."/>
            <person name="Johansson T."/>
            <person name="Persson P."/>
            <person name="Tunlid A."/>
        </authorList>
    </citation>
    <scope>NUCLEOTIDE SEQUENCE [LARGE SCALE GENOMIC DNA]</scope>
    <source>
        <strain evidence="1 2">CBS 175.51</strain>
    </source>
</reference>
<dbReference type="OrthoDB" id="2959034at2759"/>
<comment type="caution">
    <text evidence="1">The sequence shown here is derived from an EMBL/GenBank/DDBJ whole genome shotgun (WGS) entry which is preliminary data.</text>
</comment>
<protein>
    <submittedName>
        <fullName evidence="1">Uncharacterized protein</fullName>
    </submittedName>
</protein>
<dbReference type="EMBL" id="JAACJK010000013">
    <property type="protein sequence ID" value="KAF5338485.1"/>
    <property type="molecule type" value="Genomic_DNA"/>
</dbReference>